<dbReference type="InterPro" id="IPR000962">
    <property type="entry name" value="Znf_DskA_TraR"/>
</dbReference>
<feature type="domain" description="Zinc finger DksA/TraR C4-type" evidence="5">
    <location>
        <begin position="95"/>
        <end position="127"/>
    </location>
</feature>
<evidence type="ECO:0000256" key="3">
    <source>
        <dbReference type="ARBA" id="ARBA00022833"/>
    </source>
</evidence>
<evidence type="ECO:0000256" key="2">
    <source>
        <dbReference type="ARBA" id="ARBA00022771"/>
    </source>
</evidence>
<evidence type="ECO:0000313" key="6">
    <source>
        <dbReference type="EMBL" id="MET4582978.1"/>
    </source>
</evidence>
<proteinExistence type="predicted"/>
<accession>A0ABV2QQ44</accession>
<dbReference type="PANTHER" id="PTHR33823:SF4">
    <property type="entry name" value="GENERAL STRESS PROTEIN 16O"/>
    <property type="match status" value="1"/>
</dbReference>
<dbReference type="PROSITE" id="PS51128">
    <property type="entry name" value="ZF_DKSA_2"/>
    <property type="match status" value="1"/>
</dbReference>
<dbReference type="Pfam" id="PF01258">
    <property type="entry name" value="zf-dskA_traR"/>
    <property type="match status" value="1"/>
</dbReference>
<name>A0ABV2QQ44_9MICO</name>
<dbReference type="EMBL" id="JBEPSJ010000002">
    <property type="protein sequence ID" value="MET4582978.1"/>
    <property type="molecule type" value="Genomic_DNA"/>
</dbReference>
<dbReference type="Proteomes" id="UP001549257">
    <property type="component" value="Unassembled WGS sequence"/>
</dbReference>
<evidence type="ECO:0000256" key="1">
    <source>
        <dbReference type="ARBA" id="ARBA00022723"/>
    </source>
</evidence>
<sequence length="129" mass="14241">MTTTAEDTATLSTRQRAKLRSRLVDDHKATELLISRLVSDLDSFQHSRQDAPVDDEHDPEGPTLAFERSQSTAILGQTRIHLSQIESALEHIDGGTYGVCVTCHKPIPVARLEVRPYSTQCVGCASKVR</sequence>
<organism evidence="6 7">
    <name type="scientific">Conyzicola nivalis</name>
    <dbReference type="NCBI Taxonomy" id="1477021"/>
    <lineage>
        <taxon>Bacteria</taxon>
        <taxon>Bacillati</taxon>
        <taxon>Actinomycetota</taxon>
        <taxon>Actinomycetes</taxon>
        <taxon>Micrococcales</taxon>
        <taxon>Microbacteriaceae</taxon>
        <taxon>Conyzicola</taxon>
    </lineage>
</organism>
<keyword evidence="7" id="KW-1185">Reference proteome</keyword>
<evidence type="ECO:0000259" key="5">
    <source>
        <dbReference type="Pfam" id="PF01258"/>
    </source>
</evidence>
<dbReference type="RefSeq" id="WP_354025127.1">
    <property type="nucleotide sequence ID" value="NZ_JBEPSJ010000002.1"/>
</dbReference>
<protein>
    <submittedName>
        <fullName evidence="6">DnaK suppressor protein</fullName>
    </submittedName>
</protein>
<keyword evidence="2" id="KW-0863">Zinc-finger</keyword>
<dbReference type="PANTHER" id="PTHR33823">
    <property type="entry name" value="RNA POLYMERASE-BINDING TRANSCRIPTION FACTOR DKSA-RELATED"/>
    <property type="match status" value="1"/>
</dbReference>
<keyword evidence="3" id="KW-0862">Zinc</keyword>
<feature type="zinc finger region" description="dksA C4-type" evidence="4">
    <location>
        <begin position="100"/>
        <end position="124"/>
    </location>
</feature>
<evidence type="ECO:0000256" key="4">
    <source>
        <dbReference type="PROSITE-ProRule" id="PRU00510"/>
    </source>
</evidence>
<dbReference type="Gene3D" id="1.20.120.910">
    <property type="entry name" value="DksA, coiled-coil domain"/>
    <property type="match status" value="1"/>
</dbReference>
<dbReference type="InterPro" id="IPR037187">
    <property type="entry name" value="DnaK_N"/>
</dbReference>
<dbReference type="SUPFAM" id="SSF109635">
    <property type="entry name" value="DnaK suppressor protein DksA, alpha-hairpin domain"/>
    <property type="match status" value="1"/>
</dbReference>
<keyword evidence="1" id="KW-0479">Metal-binding</keyword>
<reference evidence="6 7" key="1">
    <citation type="submission" date="2024-06" db="EMBL/GenBank/DDBJ databases">
        <title>Sorghum-associated microbial communities from plants grown in Nebraska, USA.</title>
        <authorList>
            <person name="Schachtman D."/>
        </authorList>
    </citation>
    <scope>NUCLEOTIDE SEQUENCE [LARGE SCALE GENOMIC DNA]</scope>
    <source>
        <strain evidence="6 7">2857</strain>
    </source>
</reference>
<comment type="caution">
    <text evidence="6">The sequence shown here is derived from an EMBL/GenBank/DDBJ whole genome shotgun (WGS) entry which is preliminary data.</text>
</comment>
<gene>
    <name evidence="6" type="ORF">ABIE21_002488</name>
</gene>
<dbReference type="SUPFAM" id="SSF57716">
    <property type="entry name" value="Glucocorticoid receptor-like (DNA-binding domain)"/>
    <property type="match status" value="1"/>
</dbReference>
<evidence type="ECO:0000313" key="7">
    <source>
        <dbReference type="Proteomes" id="UP001549257"/>
    </source>
</evidence>